<evidence type="ECO:0000313" key="2">
    <source>
        <dbReference type="Proteomes" id="UP000294824"/>
    </source>
</evidence>
<organism evidence="1 2">
    <name type="scientific">Algibacter lectus</name>
    <dbReference type="NCBI Taxonomy" id="221126"/>
    <lineage>
        <taxon>Bacteria</taxon>
        <taxon>Pseudomonadati</taxon>
        <taxon>Bacteroidota</taxon>
        <taxon>Flavobacteriia</taxon>
        <taxon>Flavobacteriales</taxon>
        <taxon>Flavobacteriaceae</taxon>
        <taxon>Algibacter</taxon>
    </lineage>
</organism>
<dbReference type="AlphaFoldDB" id="A0A4R8MH08"/>
<accession>A0A4R8MH08</accession>
<sequence>MKILVSTLFIFLFYSCNGQTVYEINKAELENCHTCKPKEKNANPNPEWIETDLTRFREMVNPIADLKPSVIDFLTIYPSLLSGKGNASSKTIELLDELKLISHDFYGGYTSFNLKILTYNDLIIYSRLDTEVEENVFENIYLKEISIPLTCSGANMEYYKLYNQNLSEYQKKYPNFTLEIDTDEYNTDALNAYYNLNQVEWNMDTYHVDDDFVHFANTFFKTLLENKEYDIIKKLIFGINPVSRIYAYSALERAEKDGYKINIETKKQMEIVKKSGLKFKSGILSCWIGKFDYDYYDFSIETKEN</sequence>
<gene>
    <name evidence="1" type="ORF">DFQ06_1757</name>
</gene>
<dbReference type="Proteomes" id="UP000294824">
    <property type="component" value="Unassembled WGS sequence"/>
</dbReference>
<comment type="caution">
    <text evidence="1">The sequence shown here is derived from an EMBL/GenBank/DDBJ whole genome shotgun (WGS) entry which is preliminary data.</text>
</comment>
<reference evidence="1 2" key="1">
    <citation type="submission" date="2019-03" db="EMBL/GenBank/DDBJ databases">
        <title>Genomic Encyclopedia of Type Strains, Phase III (KMG-III): the genomes of soil and plant-associated and newly described type strains.</title>
        <authorList>
            <person name="Whitman W."/>
        </authorList>
    </citation>
    <scope>NUCLEOTIDE SEQUENCE [LARGE SCALE GENOMIC DNA]</scope>
    <source>
        <strain evidence="1 2">CECT 8301</strain>
    </source>
</reference>
<evidence type="ECO:0000313" key="1">
    <source>
        <dbReference type="EMBL" id="TDY64834.1"/>
    </source>
</evidence>
<dbReference type="RefSeq" id="WP_133967148.1">
    <property type="nucleotide sequence ID" value="NZ_SORL01000007.1"/>
</dbReference>
<protein>
    <submittedName>
        <fullName evidence="1">Uncharacterized protein</fullName>
    </submittedName>
</protein>
<proteinExistence type="predicted"/>
<name>A0A4R8MH08_9FLAO</name>
<keyword evidence="2" id="KW-1185">Reference proteome</keyword>
<dbReference type="PROSITE" id="PS51257">
    <property type="entry name" value="PROKAR_LIPOPROTEIN"/>
    <property type="match status" value="1"/>
</dbReference>
<dbReference type="EMBL" id="SORL01000007">
    <property type="protein sequence ID" value="TDY64834.1"/>
    <property type="molecule type" value="Genomic_DNA"/>
</dbReference>